<evidence type="ECO:0000256" key="1">
    <source>
        <dbReference type="ARBA" id="ARBA00033738"/>
    </source>
</evidence>
<dbReference type="GO" id="GO:0046872">
    <property type="term" value="F:metal ion binding"/>
    <property type="evidence" value="ECO:0007669"/>
    <property type="project" value="InterPro"/>
</dbReference>
<dbReference type="SUPFAM" id="SSF47240">
    <property type="entry name" value="Ferritin-like"/>
    <property type="match status" value="1"/>
</dbReference>
<dbReference type="GO" id="GO:0016491">
    <property type="term" value="F:oxidoreductase activity"/>
    <property type="evidence" value="ECO:0007669"/>
    <property type="project" value="InterPro"/>
</dbReference>
<feature type="domain" description="Rubrerythrin diiron-binding" evidence="3">
    <location>
        <begin position="28"/>
        <end position="82"/>
    </location>
</feature>
<evidence type="ECO:0000259" key="3">
    <source>
        <dbReference type="Pfam" id="PF02915"/>
    </source>
</evidence>
<dbReference type="AlphaFoldDB" id="A0A844G408"/>
<accession>A0A844G408</accession>
<name>A0A844G408_9BACT</name>
<dbReference type="InterPro" id="IPR051429">
    <property type="entry name" value="Encapsulin_nc"/>
</dbReference>
<reference evidence="4 5" key="1">
    <citation type="submission" date="2019-08" db="EMBL/GenBank/DDBJ databases">
        <title>In-depth cultivation of the pig gut microbiome towards novel bacterial diversity and tailored functional studies.</title>
        <authorList>
            <person name="Wylensek D."/>
            <person name="Hitch T.C.A."/>
            <person name="Clavel T."/>
        </authorList>
    </citation>
    <scope>NUCLEOTIDE SEQUENCE [LARGE SCALE GENOMIC DNA]</scope>
    <source>
        <strain evidence="4 5">BBE-744-WT-12</strain>
    </source>
</reference>
<dbReference type="Gene3D" id="1.20.1260.10">
    <property type="match status" value="1"/>
</dbReference>
<dbReference type="GO" id="GO:0140737">
    <property type="term" value="C:encapsulin nanocompartment"/>
    <property type="evidence" value="ECO:0007669"/>
    <property type="project" value="UniProtKB-SubCell"/>
</dbReference>
<proteinExistence type="predicted"/>
<dbReference type="InterPro" id="IPR009078">
    <property type="entry name" value="Ferritin-like_SF"/>
</dbReference>
<evidence type="ECO:0000313" key="5">
    <source>
        <dbReference type="Proteomes" id="UP000435649"/>
    </source>
</evidence>
<evidence type="ECO:0000313" key="4">
    <source>
        <dbReference type="EMBL" id="MST98096.1"/>
    </source>
</evidence>
<dbReference type="PANTHER" id="PTHR37165:SF1">
    <property type="entry name" value="TYPE 1 ENCAPSULIN SHELL PROTEIN"/>
    <property type="match status" value="1"/>
</dbReference>
<dbReference type="EMBL" id="VUNS01000015">
    <property type="protein sequence ID" value="MST98096.1"/>
    <property type="molecule type" value="Genomic_DNA"/>
</dbReference>
<evidence type="ECO:0000256" key="2">
    <source>
        <dbReference type="ARBA" id="ARBA00033787"/>
    </source>
</evidence>
<dbReference type="PANTHER" id="PTHR37165">
    <property type="entry name" value="PEPTIDASE U56 FAMILY"/>
    <property type="match status" value="1"/>
</dbReference>
<dbReference type="InterPro" id="IPR003251">
    <property type="entry name" value="Rr_diiron-bd_dom"/>
</dbReference>
<dbReference type="Proteomes" id="UP000435649">
    <property type="component" value="Unassembled WGS sequence"/>
</dbReference>
<sequence>MPEFSNPFQGNRCDRKLSPSEVVRAVRFNIAAEYEANQMYMQLAESTDNELVQMVLKDIADEELEHVGELLRVLKEISPTDFDFYKEGGEEVEAMMKKLAAKK</sequence>
<protein>
    <submittedName>
        <fullName evidence="4">Rubrerythrin</fullName>
    </submittedName>
</protein>
<comment type="caution">
    <text evidence="4">The sequence shown here is derived from an EMBL/GenBank/DDBJ whole genome shotgun (WGS) entry which is preliminary data.</text>
</comment>
<dbReference type="Pfam" id="PF02915">
    <property type="entry name" value="Rubrerythrin"/>
    <property type="match status" value="1"/>
</dbReference>
<keyword evidence="5" id="KW-1185">Reference proteome</keyword>
<dbReference type="InterPro" id="IPR012347">
    <property type="entry name" value="Ferritin-like"/>
</dbReference>
<comment type="subcellular location">
    <subcellularLocation>
        <location evidence="1">Encapsulin nanocompartment</location>
    </subcellularLocation>
</comment>
<organism evidence="4 5">
    <name type="scientific">Victivallis lenta</name>
    <dbReference type="NCBI Taxonomy" id="2606640"/>
    <lineage>
        <taxon>Bacteria</taxon>
        <taxon>Pseudomonadati</taxon>
        <taxon>Lentisphaerota</taxon>
        <taxon>Lentisphaeria</taxon>
        <taxon>Victivallales</taxon>
        <taxon>Victivallaceae</taxon>
        <taxon>Victivallis</taxon>
    </lineage>
</organism>
<gene>
    <name evidence="4" type="ORF">FYJ85_13715</name>
</gene>
<dbReference type="RefSeq" id="WP_106051887.1">
    <property type="nucleotide sequence ID" value="NZ_CALXOB010000003.1"/>
</dbReference>
<keyword evidence="2" id="KW-1284">Encapsulin nanocompartment</keyword>